<gene>
    <name evidence="14" type="primary">Sp7-005</name>
</gene>
<comment type="function">
    <text evidence="1">May be involved in transcriptional regulation.</text>
</comment>
<evidence type="ECO:0000256" key="3">
    <source>
        <dbReference type="ARBA" id="ARBA00022723"/>
    </source>
</evidence>
<feature type="domain" description="C2H2-type" evidence="13">
    <location>
        <begin position="158"/>
        <end position="186"/>
    </location>
</feature>
<keyword evidence="8" id="KW-0238">DNA-binding</keyword>
<feature type="domain" description="C2H2-type" evidence="13">
    <location>
        <begin position="684"/>
        <end position="712"/>
    </location>
</feature>
<evidence type="ECO:0000256" key="4">
    <source>
        <dbReference type="ARBA" id="ARBA00022737"/>
    </source>
</evidence>
<protein>
    <submittedName>
        <fullName evidence="14">Zinc finger protein</fullName>
    </submittedName>
</protein>
<dbReference type="PROSITE" id="PS00028">
    <property type="entry name" value="ZINC_FINGER_C2H2_1"/>
    <property type="match status" value="6"/>
</dbReference>
<keyword evidence="7" id="KW-0805">Transcription regulation</keyword>
<evidence type="ECO:0000256" key="10">
    <source>
        <dbReference type="ARBA" id="ARBA00023242"/>
    </source>
</evidence>
<feature type="domain" description="C2H2-type" evidence="13">
    <location>
        <begin position="244"/>
        <end position="274"/>
    </location>
</feature>
<dbReference type="PROSITE" id="PS50157">
    <property type="entry name" value="ZINC_FINGER_C2H2_2"/>
    <property type="match status" value="7"/>
</dbReference>
<dbReference type="SMART" id="SM00355">
    <property type="entry name" value="ZnF_C2H2"/>
    <property type="match status" value="7"/>
</dbReference>
<dbReference type="FunFam" id="3.30.160.60:FF:000159">
    <property type="entry name" value="Mds1 and evi1 complex locus protein"/>
    <property type="match status" value="1"/>
</dbReference>
<evidence type="ECO:0000256" key="11">
    <source>
        <dbReference type="PROSITE-ProRule" id="PRU00042"/>
    </source>
</evidence>
<feature type="domain" description="C2H2-type" evidence="13">
    <location>
        <begin position="187"/>
        <end position="214"/>
    </location>
</feature>
<proteinExistence type="evidence at transcript level"/>
<dbReference type="Gene3D" id="3.30.160.60">
    <property type="entry name" value="Classic Zinc Finger"/>
    <property type="match status" value="6"/>
</dbReference>
<dbReference type="FunFam" id="3.30.160.60:FF:000446">
    <property type="entry name" value="Zinc finger protein"/>
    <property type="match status" value="1"/>
</dbReference>
<feature type="domain" description="C2H2-type" evidence="13">
    <location>
        <begin position="713"/>
        <end position="735"/>
    </location>
</feature>
<comment type="subcellular location">
    <subcellularLocation>
        <location evidence="2">Nucleus</location>
    </subcellularLocation>
</comment>
<keyword evidence="10" id="KW-0539">Nucleus</keyword>
<feature type="region of interest" description="Disordered" evidence="12">
    <location>
        <begin position="14"/>
        <end position="35"/>
    </location>
</feature>
<evidence type="ECO:0000256" key="8">
    <source>
        <dbReference type="ARBA" id="ARBA00023125"/>
    </source>
</evidence>
<evidence type="ECO:0000256" key="2">
    <source>
        <dbReference type="ARBA" id="ARBA00004123"/>
    </source>
</evidence>
<dbReference type="FunFam" id="3.30.160.60:FF:000126">
    <property type="entry name" value="Mds1 and evi1 complex locus protein"/>
    <property type="match status" value="1"/>
</dbReference>
<feature type="domain" description="C2H2-type" evidence="13">
    <location>
        <begin position="656"/>
        <end position="683"/>
    </location>
</feature>
<evidence type="ECO:0000256" key="7">
    <source>
        <dbReference type="ARBA" id="ARBA00023015"/>
    </source>
</evidence>
<evidence type="ECO:0000256" key="12">
    <source>
        <dbReference type="SAM" id="MobiDB-lite"/>
    </source>
</evidence>
<dbReference type="FunFam" id="3.30.160.60:FF:000097">
    <property type="entry name" value="Zinc finger protein"/>
    <property type="match status" value="1"/>
</dbReference>
<keyword evidence="6" id="KW-0862">Zinc</keyword>
<dbReference type="GO" id="GO:0005634">
    <property type="term" value="C:nucleus"/>
    <property type="evidence" value="ECO:0007669"/>
    <property type="project" value="UniProtKB-SubCell"/>
</dbReference>
<dbReference type="SUPFAM" id="SSF57667">
    <property type="entry name" value="beta-beta-alpha zinc fingers"/>
    <property type="match status" value="4"/>
</dbReference>
<accession>A0A6F9DSR3</accession>
<dbReference type="Pfam" id="PF00096">
    <property type="entry name" value="zf-C2H2"/>
    <property type="match status" value="5"/>
</dbReference>
<keyword evidence="3" id="KW-0479">Metal-binding</keyword>
<feature type="compositionally biased region" description="Low complexity" evidence="12">
    <location>
        <begin position="777"/>
        <end position="795"/>
    </location>
</feature>
<dbReference type="EMBL" id="LR790635">
    <property type="protein sequence ID" value="CAB3266497.1"/>
    <property type="molecule type" value="mRNA"/>
</dbReference>
<evidence type="ECO:0000256" key="6">
    <source>
        <dbReference type="ARBA" id="ARBA00022833"/>
    </source>
</evidence>
<organism evidence="14">
    <name type="scientific">Phallusia mammillata</name>
    <dbReference type="NCBI Taxonomy" id="59560"/>
    <lineage>
        <taxon>Eukaryota</taxon>
        <taxon>Metazoa</taxon>
        <taxon>Chordata</taxon>
        <taxon>Tunicata</taxon>
        <taxon>Ascidiacea</taxon>
        <taxon>Phlebobranchia</taxon>
        <taxon>Ascidiidae</taxon>
        <taxon>Phallusia</taxon>
    </lineage>
</organism>
<evidence type="ECO:0000256" key="5">
    <source>
        <dbReference type="ARBA" id="ARBA00022771"/>
    </source>
</evidence>
<name>A0A6F9DSR3_9ASCI</name>
<dbReference type="GO" id="GO:0003677">
    <property type="term" value="F:DNA binding"/>
    <property type="evidence" value="ECO:0007669"/>
    <property type="project" value="UniProtKB-KW"/>
</dbReference>
<dbReference type="InterPro" id="IPR036236">
    <property type="entry name" value="Znf_C2H2_sf"/>
</dbReference>
<dbReference type="PANTHER" id="PTHR24376">
    <property type="entry name" value="ZINC FINGER PROTEIN"/>
    <property type="match status" value="1"/>
</dbReference>
<evidence type="ECO:0000313" key="14">
    <source>
        <dbReference type="EMBL" id="CAB3266497.1"/>
    </source>
</evidence>
<reference evidence="14" key="1">
    <citation type="submission" date="2020-04" db="EMBL/GenBank/DDBJ databases">
        <authorList>
            <person name="Neveu A P."/>
        </authorList>
    </citation>
    <scope>NUCLEOTIDE SEQUENCE</scope>
    <source>
        <tissue evidence="14">Whole embryo</tissue>
    </source>
</reference>
<feature type="region of interest" description="Disordered" evidence="12">
    <location>
        <begin position="777"/>
        <end position="811"/>
    </location>
</feature>
<evidence type="ECO:0000259" key="13">
    <source>
        <dbReference type="PROSITE" id="PS50157"/>
    </source>
</evidence>
<dbReference type="Pfam" id="PF13894">
    <property type="entry name" value="zf-C2H2_4"/>
    <property type="match status" value="1"/>
</dbReference>
<keyword evidence="5 11" id="KW-0863">Zinc-finger</keyword>
<dbReference type="GO" id="GO:0008270">
    <property type="term" value="F:zinc ion binding"/>
    <property type="evidence" value="ECO:0007669"/>
    <property type="project" value="UniProtKB-KW"/>
</dbReference>
<dbReference type="AlphaFoldDB" id="A0A6F9DSR3"/>
<evidence type="ECO:0000256" key="1">
    <source>
        <dbReference type="ARBA" id="ARBA00003767"/>
    </source>
</evidence>
<dbReference type="InterPro" id="IPR013087">
    <property type="entry name" value="Znf_C2H2_type"/>
</dbReference>
<sequence length="850" mass="95457">MCTMNSHNVQSFYKLTDTPGLGRDSGEQRAELPSPGWKDYFRASHHFAPYSGVDDNQQEKRIHINDAVSLPTTGFFASNVSSVSNSQEPVTESPMKGDLKRHQNLLRNMSQNLVGQKTTSYRSHGQQFGYSSSLSKYKELKLRLDQRKRQGKQGEKKFNCENCDRTFCDASRLQRHIRQHHIGARAHPCGECGKAFGTASGLKQHRHIHSSVKPFTCAVCHKAYTQYSNLCRHKRMHSDCRGQIRCRTCRQLFPNANSLNKHRRFCSVHSRTSMSNSLIHHRANETSYGLNTSIPQKNDIYKQESNNVLTMRSPLPGSNLPLNSSSVFQVPPGPRSPPFSPLLTCFSNNKFYQVSSQIPFAHKIANLRNTLPKMADAAIQCSDPGAESFLASFDQVMTQINADSRRFRSASSCATYSRQSVSHASVQVDLSNEKLALTSHKSSTVAREMQNEPQQTREKIWNPILSPSSSQQKNIEMRNNSAAEAVAAAILYHSTLEKRAAAQTVANRPNVFPVKGTSQSFQQQTTISDQPLDLSLPKKCETASCTINNNVAAWRNPLNLYYHFGKRFGSTSLLANQRARHASIQNDRISRFGAFPWYLRQPYGQLYSNINTQLSSFGSLYAQQPSSVAMPSPFLGRDQLSPTGSNKSFQGVKERYTCKFCRKVFPRSANLTRHERTHTGEQPYTCTFCERSFSISSNLQRHIRNIHRKERPYPCHLCGRAFGQQTNLDRHLRNHEKYSCVREPNYSYENEQSPIGRHPSAPTSAFNATDLFRRMSNSSMDSSLSSGSGLSRNSSFNESGHHDERMSSGESECDSFCVSSVTTSPVALTDDSMRRLVRGATAGQTATIQG</sequence>
<feature type="domain" description="C2H2-type" evidence="13">
    <location>
        <begin position="215"/>
        <end position="242"/>
    </location>
</feature>
<dbReference type="FunFam" id="3.30.160.60:FF:000112">
    <property type="entry name" value="Mds1 and evi1 complex locus protein"/>
    <property type="match status" value="1"/>
</dbReference>
<evidence type="ECO:0000256" key="9">
    <source>
        <dbReference type="ARBA" id="ARBA00023163"/>
    </source>
</evidence>
<keyword evidence="9" id="KW-0804">Transcription</keyword>
<dbReference type="PANTHER" id="PTHR24376:SF235">
    <property type="entry name" value="C2H2-TYPE DOMAIN-CONTAINING PROTEIN"/>
    <property type="match status" value="1"/>
</dbReference>
<keyword evidence="4" id="KW-0677">Repeat</keyword>